<dbReference type="InterPro" id="IPR002560">
    <property type="entry name" value="Transposase_DDE"/>
</dbReference>
<comment type="caution">
    <text evidence="2">The sequence shown here is derived from an EMBL/GenBank/DDBJ whole genome shotgun (WGS) entry which is preliminary data.</text>
</comment>
<proteinExistence type="predicted"/>
<protein>
    <submittedName>
        <fullName evidence="2">Transposase</fullName>
    </submittedName>
</protein>
<dbReference type="Pfam" id="PF01610">
    <property type="entry name" value="DDE_Tnp_ISL3"/>
    <property type="match status" value="1"/>
</dbReference>
<evidence type="ECO:0000313" key="3">
    <source>
        <dbReference type="Proteomes" id="UP000003045"/>
    </source>
</evidence>
<dbReference type="Proteomes" id="UP000003045">
    <property type="component" value="Unassembled WGS sequence"/>
</dbReference>
<keyword evidence="3" id="KW-1185">Reference proteome</keyword>
<accession>E0QQI4</accession>
<dbReference type="AlphaFoldDB" id="E0QQI4"/>
<evidence type="ECO:0000313" key="2">
    <source>
        <dbReference type="EMBL" id="EFM46157.1"/>
    </source>
</evidence>
<dbReference type="EMBL" id="AEET01000029">
    <property type="protein sequence ID" value="EFM46157.1"/>
    <property type="molecule type" value="Genomic_DNA"/>
</dbReference>
<feature type="domain" description="Transposase IS204/IS1001/IS1096/IS1165 DDE" evidence="1">
    <location>
        <begin position="209"/>
        <end position="301"/>
    </location>
</feature>
<dbReference type="HOGENOM" id="CLU_041900_3_3_11"/>
<dbReference type="PANTHER" id="PTHR33498:SF1">
    <property type="entry name" value="TRANSPOSASE FOR INSERTION SEQUENCE ELEMENT IS1557"/>
    <property type="match status" value="1"/>
</dbReference>
<name>E0QQI4_9ACTO</name>
<reference evidence="2" key="1">
    <citation type="submission" date="2010-08" db="EMBL/GenBank/DDBJ databases">
        <authorList>
            <person name="Muzny D."/>
            <person name="Qin X."/>
            <person name="Deng J."/>
            <person name="Jiang H."/>
            <person name="Liu Y."/>
            <person name="Qu J."/>
            <person name="Song X.-Z."/>
            <person name="Zhang L."/>
            <person name="Thornton R."/>
            <person name="Coyle M."/>
            <person name="Francisco L."/>
            <person name="Jackson L."/>
            <person name="Javaid M."/>
            <person name="Korchina V."/>
            <person name="Kovar C."/>
            <person name="Mata R."/>
            <person name="Mathew T."/>
            <person name="Ngo R."/>
            <person name="Nguyen L."/>
            <person name="Nguyen N."/>
            <person name="Okwuonu G."/>
            <person name="Ongeri F."/>
            <person name="Pham C."/>
            <person name="Simmons D."/>
            <person name="Wilczek-Boney K."/>
            <person name="Hale W."/>
            <person name="Jakkamsetti A."/>
            <person name="Pham P."/>
            <person name="Ruth R."/>
            <person name="San Lucas F."/>
            <person name="Warren J."/>
            <person name="Zhang J."/>
            <person name="Zhao Z."/>
            <person name="Zhou C."/>
            <person name="Zhu D."/>
            <person name="Lee S."/>
            <person name="Bess C."/>
            <person name="Blankenburg K."/>
            <person name="Forbes L."/>
            <person name="Fu Q."/>
            <person name="Gubbala S."/>
            <person name="Hirani K."/>
            <person name="Jayaseelan J.C."/>
            <person name="Lara F."/>
            <person name="Munidasa M."/>
            <person name="Palculict T."/>
            <person name="Patil S."/>
            <person name="Pu L.-L."/>
            <person name="Saada N."/>
            <person name="Tang L."/>
            <person name="Weissenberger G."/>
            <person name="Zhu Y."/>
            <person name="Hemphill L."/>
            <person name="Shang Y."/>
            <person name="Youmans B."/>
            <person name="Ayvaz T."/>
            <person name="Ross M."/>
            <person name="Santibanez J."/>
            <person name="Aqrawi P."/>
            <person name="Gross S."/>
            <person name="Joshi V."/>
            <person name="Fowler G."/>
            <person name="Nazareth L."/>
            <person name="Reid J."/>
            <person name="Worley K."/>
            <person name="Petrosino J."/>
            <person name="Highlander S."/>
            <person name="Gibbs R."/>
        </authorList>
    </citation>
    <scope>NUCLEOTIDE SEQUENCE [LARGE SCALE GENOMIC DNA]</scope>
    <source>
        <strain evidence="2">ATCC 35239</strain>
    </source>
</reference>
<organism evidence="2 3">
    <name type="scientific">Mobiluncus mulieris ATCC 35239</name>
    <dbReference type="NCBI Taxonomy" id="871571"/>
    <lineage>
        <taxon>Bacteria</taxon>
        <taxon>Bacillati</taxon>
        <taxon>Actinomycetota</taxon>
        <taxon>Actinomycetes</taxon>
        <taxon>Actinomycetales</taxon>
        <taxon>Actinomycetaceae</taxon>
        <taxon>Mobiluncus</taxon>
    </lineage>
</organism>
<evidence type="ECO:0000259" key="1">
    <source>
        <dbReference type="Pfam" id="PF01610"/>
    </source>
</evidence>
<dbReference type="InterPro" id="IPR047951">
    <property type="entry name" value="Transpos_ISL3"/>
</dbReference>
<sequence length="332" mass="37299">MWPGFWVFWGVGVVVVGVGCRSLCDDWFVNIEKSRRKAPAMFDSTVCTRPCAPASVERIFRIAESGLSVVSDETSEQRTVLYCKIARKNEFCQWCGAQGEARGTASRDINHFPCGSYPTVLRIRIPRWGCKTCGRVWRQNTEHIAKPRGKMTLKAAWYALKLVVVDHLSISAVARNLGVFWGAANDAVFELGLEMLINNPARLEGVRVIGVDEHVWSHTSKGPRFVTVIIDLTPVADKTGPTRLLDMVEDRSKKAFKSWLAKQTPEFCKNVKVASMDGFIGFKTAVDEELPQATTVMDSFYSGARAKPAPRRCRWRRRIATAPMCRRRHSTS</sequence>
<dbReference type="PANTHER" id="PTHR33498">
    <property type="entry name" value="TRANSPOSASE FOR INSERTION SEQUENCE ELEMENT IS1557"/>
    <property type="match status" value="1"/>
</dbReference>
<dbReference type="STRING" id="871571.HMPREF0580_1149"/>
<gene>
    <name evidence="2" type="ORF">HMPREF0580_1149</name>
</gene>